<gene>
    <name evidence="3" type="ORF">DSTB1V02_LOCUS10619</name>
</gene>
<evidence type="ECO:0000259" key="2">
    <source>
        <dbReference type="SMART" id="SM01126"/>
    </source>
</evidence>
<dbReference type="OrthoDB" id="10052789at2759"/>
<dbReference type="PANTHER" id="PTHR47163:SF3">
    <property type="entry name" value="PROTEIN CBG18017"/>
    <property type="match status" value="1"/>
</dbReference>
<accession>A0A7R9AB74</accession>
<dbReference type="InterPro" id="IPR024445">
    <property type="entry name" value="Tnp_ISXO2-like"/>
</dbReference>
<dbReference type="EMBL" id="CAJPEV010003109">
    <property type="protein sequence ID" value="CAG0898950.1"/>
    <property type="molecule type" value="Genomic_DNA"/>
</dbReference>
<feature type="compositionally biased region" description="Polar residues" evidence="1">
    <location>
        <begin position="555"/>
        <end position="565"/>
    </location>
</feature>
<feature type="region of interest" description="Disordered" evidence="1">
    <location>
        <begin position="555"/>
        <end position="577"/>
    </location>
</feature>
<dbReference type="AlphaFoldDB" id="A0A7R9AB74"/>
<dbReference type="Proteomes" id="UP000677054">
    <property type="component" value="Unassembled WGS sequence"/>
</dbReference>
<dbReference type="InterPro" id="IPR053164">
    <property type="entry name" value="IS1016-like_transposase"/>
</dbReference>
<dbReference type="EMBL" id="LR902626">
    <property type="protein sequence ID" value="CAD7250850.1"/>
    <property type="molecule type" value="Genomic_DNA"/>
</dbReference>
<keyword evidence="4" id="KW-1185">Reference proteome</keyword>
<name>A0A7R9AB74_9CRUS</name>
<reference evidence="3" key="1">
    <citation type="submission" date="2020-11" db="EMBL/GenBank/DDBJ databases">
        <authorList>
            <person name="Tran Van P."/>
        </authorList>
    </citation>
    <scope>NUCLEOTIDE SEQUENCE</scope>
</reference>
<proteinExistence type="predicted"/>
<protein>
    <recommendedName>
        <fullName evidence="2">ISXO2-like transposase domain-containing protein</fullName>
    </recommendedName>
</protein>
<evidence type="ECO:0000313" key="3">
    <source>
        <dbReference type="EMBL" id="CAD7250850.1"/>
    </source>
</evidence>
<feature type="region of interest" description="Disordered" evidence="1">
    <location>
        <begin position="21"/>
        <end position="58"/>
    </location>
</feature>
<dbReference type="SMART" id="SM01126">
    <property type="entry name" value="DDE_Tnp_IS1595"/>
    <property type="match status" value="1"/>
</dbReference>
<dbReference type="Pfam" id="PF12762">
    <property type="entry name" value="DDE_Tnp_IS1595"/>
    <property type="match status" value="1"/>
</dbReference>
<organism evidence="3">
    <name type="scientific">Darwinula stevensoni</name>
    <dbReference type="NCBI Taxonomy" id="69355"/>
    <lineage>
        <taxon>Eukaryota</taxon>
        <taxon>Metazoa</taxon>
        <taxon>Ecdysozoa</taxon>
        <taxon>Arthropoda</taxon>
        <taxon>Crustacea</taxon>
        <taxon>Oligostraca</taxon>
        <taxon>Ostracoda</taxon>
        <taxon>Podocopa</taxon>
        <taxon>Podocopida</taxon>
        <taxon>Darwinulocopina</taxon>
        <taxon>Darwinuloidea</taxon>
        <taxon>Darwinulidae</taxon>
        <taxon>Darwinula</taxon>
    </lineage>
</organism>
<evidence type="ECO:0000313" key="4">
    <source>
        <dbReference type="Proteomes" id="UP000677054"/>
    </source>
</evidence>
<evidence type="ECO:0000256" key="1">
    <source>
        <dbReference type="SAM" id="MobiDB-lite"/>
    </source>
</evidence>
<sequence>MNGIRAEWSLQCWSHRTNVAPGKQLQVPRDPHGSKFQNEVLRSDGSASSRAKGSEHVRSPGSAFRCRIWAVGGMAAEGERGMLSVTPDIYAGTFKAERILKETRQLCLPLGRERCSMFNEFWPSSGAEEVPAIGMQRLQWLVPGRFVVRMFQVEMGREVRLLYKLKHVRSELNVPNPLRMRVRDPDIFGLCSLLRDDASAIRFAREKGLLPDCELKPAGTSAGCNGTSNDAGASLGNRDNWFSFLDRNDRPCSNLGVRIVLFMVYCWGVDLNTWQTLGSLSSLASPLRDETVVDLRFFIREVLLEAFRAAPPMGGPGEIVELDESCFRWKNKRGRLSARHDFSPAYQNYGNRVVGPWVFGMVWRHDGVVEKRLFIVDRRDERTLLPIVERHVFPGSTVRSDEWVAYRDLSRRGYVHQVLRYDPEGEDTRRIEAQWRGLKQRIVERSRDTSHDMLPGHLAEGWWRSLHGKTPFRDFLQEVRRQYPHCPRTQHPILEQRTTFSFVFPRRPRRTNVEVLEWKLRLHLGDLGCKKRESRSNQGALPEAWKSLRNVARNSSQSGFASGSDPTEPEQQRPQPRTLALAEGCACALSRIVRLPWGPWTDGTEKRLTVRNIFRFPIKCEDENLLDFRERKIVIHWGTSHVTYHTKCRLS</sequence>
<dbReference type="PANTHER" id="PTHR47163">
    <property type="entry name" value="DDE_TNP_IS1595 DOMAIN-CONTAINING PROTEIN"/>
    <property type="match status" value="1"/>
</dbReference>
<feature type="domain" description="ISXO2-like transposase" evidence="2">
    <location>
        <begin position="312"/>
        <end position="466"/>
    </location>
</feature>